<accession>A0A6J4HX37</accession>
<evidence type="ECO:0000256" key="4">
    <source>
        <dbReference type="ARBA" id="ARBA00022692"/>
    </source>
</evidence>
<keyword evidence="3" id="KW-1003">Cell membrane</keyword>
<dbReference type="PANTHER" id="PTHR30329">
    <property type="entry name" value="STATOR ELEMENT OF FLAGELLAR MOTOR COMPLEX"/>
    <property type="match status" value="1"/>
</dbReference>
<sequence length="264" mass="30004">MADQRIIKIVRKKSGHGGHHGGSWKVAYADFVTAMMAFFMVMWILGLDQPNKAMIQDYFNDPSRFMREYSKDPAGFVKLYRGGKNPFGKGQQVQKKPDAQAFISEASRKKFEETRESIQKAINANPDFRYLKKYVEITVTENGLKIELLEGKDSVFFRTGSAQIEPRAVRLLALVARELGALPNAVVVEGHTDVRPYRGRTDYTNWELSADRANAARRVMEASGLDRRQVVEVRGYAEKKLRKPGQPTHFSNRRVSILVTYSKA</sequence>
<evidence type="ECO:0000256" key="7">
    <source>
        <dbReference type="PROSITE-ProRule" id="PRU00473"/>
    </source>
</evidence>
<dbReference type="PROSITE" id="PS51123">
    <property type="entry name" value="OMPA_2"/>
    <property type="match status" value="1"/>
</dbReference>
<dbReference type="Gene3D" id="3.30.1330.60">
    <property type="entry name" value="OmpA-like domain"/>
    <property type="match status" value="1"/>
</dbReference>
<feature type="domain" description="OmpA-like" evidence="9">
    <location>
        <begin position="144"/>
        <end position="263"/>
    </location>
</feature>
<feature type="transmembrane region" description="Helical" evidence="8">
    <location>
        <begin position="26"/>
        <end position="45"/>
    </location>
</feature>
<keyword evidence="5 8" id="KW-1133">Transmembrane helix</keyword>
<name>A0A6J4HX37_9BACT</name>
<evidence type="ECO:0000256" key="2">
    <source>
        <dbReference type="ARBA" id="ARBA00008914"/>
    </source>
</evidence>
<dbReference type="InterPro" id="IPR025713">
    <property type="entry name" value="MotB-like_N_dom"/>
</dbReference>
<dbReference type="EMBL" id="CADCTO010000147">
    <property type="protein sequence ID" value="CAA9233510.1"/>
    <property type="molecule type" value="Genomic_DNA"/>
</dbReference>
<evidence type="ECO:0000313" key="10">
    <source>
        <dbReference type="EMBL" id="CAA9233510.1"/>
    </source>
</evidence>
<dbReference type="InterPro" id="IPR006665">
    <property type="entry name" value="OmpA-like"/>
</dbReference>
<dbReference type="CDD" id="cd07185">
    <property type="entry name" value="OmpA_C-like"/>
    <property type="match status" value="1"/>
</dbReference>
<evidence type="ECO:0000256" key="8">
    <source>
        <dbReference type="SAM" id="Phobius"/>
    </source>
</evidence>
<dbReference type="Pfam" id="PF00691">
    <property type="entry name" value="OmpA"/>
    <property type="match status" value="1"/>
</dbReference>
<keyword evidence="10" id="KW-0969">Cilium</keyword>
<keyword evidence="4 8" id="KW-0812">Transmembrane</keyword>
<dbReference type="GO" id="GO:0005886">
    <property type="term" value="C:plasma membrane"/>
    <property type="evidence" value="ECO:0007669"/>
    <property type="project" value="UniProtKB-SubCell"/>
</dbReference>
<reference evidence="10" key="1">
    <citation type="submission" date="2020-02" db="EMBL/GenBank/DDBJ databases">
        <authorList>
            <person name="Meier V. D."/>
        </authorList>
    </citation>
    <scope>NUCLEOTIDE SEQUENCE</scope>
    <source>
        <strain evidence="10">AVDCRST_MAG63</strain>
    </source>
</reference>
<comment type="similarity">
    <text evidence="2">Belongs to the MotB family.</text>
</comment>
<evidence type="ECO:0000256" key="1">
    <source>
        <dbReference type="ARBA" id="ARBA00004162"/>
    </source>
</evidence>
<evidence type="ECO:0000256" key="6">
    <source>
        <dbReference type="ARBA" id="ARBA00023136"/>
    </source>
</evidence>
<organism evidence="10">
    <name type="scientific">uncultured Armatimonadetes bacterium</name>
    <dbReference type="NCBI Taxonomy" id="157466"/>
    <lineage>
        <taxon>Bacteria</taxon>
        <taxon>Bacillati</taxon>
        <taxon>Armatimonadota</taxon>
        <taxon>environmental samples</taxon>
    </lineage>
</organism>
<dbReference type="InterPro" id="IPR050330">
    <property type="entry name" value="Bact_OuterMem_StrucFunc"/>
</dbReference>
<dbReference type="AlphaFoldDB" id="A0A6J4HX37"/>
<gene>
    <name evidence="10" type="ORF">AVDCRST_MAG63-1062</name>
</gene>
<keyword evidence="10" id="KW-0282">Flagellum</keyword>
<dbReference type="SUPFAM" id="SSF103088">
    <property type="entry name" value="OmpA-like"/>
    <property type="match status" value="1"/>
</dbReference>
<dbReference type="Pfam" id="PF13677">
    <property type="entry name" value="MotB_plug"/>
    <property type="match status" value="1"/>
</dbReference>
<keyword evidence="10" id="KW-0966">Cell projection</keyword>
<protein>
    <submittedName>
        <fullName evidence="10">Flagellar motor rotation protein MotB</fullName>
    </submittedName>
</protein>
<keyword evidence="6 7" id="KW-0472">Membrane</keyword>
<dbReference type="InterPro" id="IPR036737">
    <property type="entry name" value="OmpA-like_sf"/>
</dbReference>
<comment type="subcellular location">
    <subcellularLocation>
        <location evidence="1">Cell membrane</location>
        <topology evidence="1">Single-pass membrane protein</topology>
    </subcellularLocation>
</comment>
<evidence type="ECO:0000256" key="5">
    <source>
        <dbReference type="ARBA" id="ARBA00022989"/>
    </source>
</evidence>
<evidence type="ECO:0000259" key="9">
    <source>
        <dbReference type="PROSITE" id="PS51123"/>
    </source>
</evidence>
<dbReference type="PANTHER" id="PTHR30329:SF21">
    <property type="entry name" value="LIPOPROTEIN YIAD-RELATED"/>
    <property type="match status" value="1"/>
</dbReference>
<evidence type="ECO:0000256" key="3">
    <source>
        <dbReference type="ARBA" id="ARBA00022475"/>
    </source>
</evidence>
<proteinExistence type="inferred from homology"/>